<dbReference type="AlphaFoldDB" id="C7XSA0"/>
<dbReference type="OrthoDB" id="9807907at2"/>
<name>C7XSA0_FUSVC</name>
<dbReference type="PANTHER" id="PTHR30595">
    <property type="entry name" value="GLPR-RELATED TRANSCRIPTIONAL REPRESSOR"/>
    <property type="match status" value="1"/>
</dbReference>
<sequence>MDYSFKILEEELKKIGIILNVDKMKELELIDTNDNITEIGILLSDNCNHDIKIIIYDTGIVEKTFSGSILSQFYEIKDYLIKLELNRFYPLEIILEGLINAIVHRDYNYKGDTIFRIFKDKIEIISLGGLIGNLTVEGIKLGICVPRNISLMKIFKILGLVKFYGAGINMIINEYKKYEISPEIISLGGVFKITFPKIEYLIYGKNLKKQYRKILDLFNTYSEITNIMIQNYLGVKSTSAIIYLKEMQELSLIKKIKNGRNVKYKKLN</sequence>
<dbReference type="STRING" id="469604.HMPREF0946_01687"/>
<dbReference type="PANTHER" id="PTHR30595:SF6">
    <property type="entry name" value="SCHLAFEN ALBA-2 DOMAIN-CONTAINING PROTEIN"/>
    <property type="match status" value="1"/>
</dbReference>
<dbReference type="Pfam" id="PF13749">
    <property type="entry name" value="HATPase_c_4"/>
    <property type="match status" value="1"/>
</dbReference>
<accession>C7XSA0</accession>
<dbReference type="InterPro" id="IPR038475">
    <property type="entry name" value="RecG_C_sf"/>
</dbReference>
<dbReference type="Proteomes" id="UP000016231">
    <property type="component" value="Chromosome"/>
</dbReference>
<organism evidence="1 2">
    <name type="scientific">Fusobacterium vincentii 3_1_36A2</name>
    <dbReference type="NCBI Taxonomy" id="469604"/>
    <lineage>
        <taxon>Bacteria</taxon>
        <taxon>Fusobacteriati</taxon>
        <taxon>Fusobacteriota</taxon>
        <taxon>Fusobacteriia</taxon>
        <taxon>Fusobacteriales</taxon>
        <taxon>Fusobacteriaceae</taxon>
        <taxon>Fusobacterium</taxon>
    </lineage>
</organism>
<proteinExistence type="predicted"/>
<evidence type="ECO:0000313" key="2">
    <source>
        <dbReference type="Proteomes" id="UP000016231"/>
    </source>
</evidence>
<dbReference type="eggNOG" id="COG2865">
    <property type="taxonomic scope" value="Bacteria"/>
</dbReference>
<dbReference type="Gene3D" id="3.30.565.60">
    <property type="match status" value="1"/>
</dbReference>
<protein>
    <submittedName>
        <fullName evidence="1">Uncharacterized protein</fullName>
    </submittedName>
</protein>
<dbReference type="HOGENOM" id="CLU_024970_5_0_0"/>
<evidence type="ECO:0000313" key="1">
    <source>
        <dbReference type="EMBL" id="EEU31826.1"/>
    </source>
</evidence>
<reference evidence="1 2" key="1">
    <citation type="submission" date="2013-08" db="EMBL/GenBank/DDBJ databases">
        <title>The Genome Sequence of Fusobacterium sp. 3_1_36A2.</title>
        <authorList>
            <consortium name="The Broad Institute Genome Sequencing Platform"/>
            <person name="Earl A."/>
            <person name="Ward D."/>
            <person name="Feldgarden M."/>
            <person name="Gevers D."/>
            <person name="Strauss J."/>
            <person name="White A."/>
            <person name="Allen-Vercoe E."/>
            <person name="Walker B."/>
            <person name="Young S.K."/>
            <person name="Zeng Q."/>
            <person name="Gargeya S."/>
            <person name="Fitzgerald M."/>
            <person name="Haas B."/>
            <person name="Abouelleil A."/>
            <person name="Alvarado L."/>
            <person name="Arachchi H.M."/>
            <person name="Berlin A.M."/>
            <person name="Chapman S.B."/>
            <person name="Goldberg J."/>
            <person name="Griggs A."/>
            <person name="Gujja S."/>
            <person name="Hansen M."/>
            <person name="Howarth C."/>
            <person name="Imamovic A."/>
            <person name="Larimer J."/>
            <person name="McCowen C."/>
            <person name="Montmayeur A."/>
            <person name="Murphy C."/>
            <person name="Neiman D."/>
            <person name="Pearson M."/>
            <person name="Priest M."/>
            <person name="Roberts A."/>
            <person name="Saif S."/>
            <person name="Shea T."/>
            <person name="Sisk P."/>
            <person name="Sykes S."/>
            <person name="Wortman J."/>
            <person name="Nusbaum C."/>
            <person name="Birren B."/>
        </authorList>
    </citation>
    <scope>NUCLEOTIDE SEQUENCE [LARGE SCALE GENOMIC DNA]</scope>
    <source>
        <strain evidence="1 2">3_1_36A2</strain>
    </source>
</reference>
<dbReference type="EMBL" id="CP003700">
    <property type="protein sequence ID" value="EEU31826.1"/>
    <property type="molecule type" value="Genomic_DNA"/>
</dbReference>
<gene>
    <name evidence="1" type="ORF">HMPREF0946_01687</name>
</gene>
<dbReference type="RefSeq" id="WP_008800299.1">
    <property type="nucleotide sequence ID" value="NC_022196.1"/>
</dbReference>
<dbReference type="KEGG" id="fnc:HMPREF0946_01687"/>